<evidence type="ECO:0000256" key="1">
    <source>
        <dbReference type="SAM" id="MobiDB-lite"/>
    </source>
</evidence>
<evidence type="ECO:0000313" key="3">
    <source>
        <dbReference type="Proteomes" id="UP000077266"/>
    </source>
</evidence>
<gene>
    <name evidence="2" type="ORF">EXIGLDRAFT_48572</name>
</gene>
<feature type="compositionally biased region" description="Basic and acidic residues" evidence="1">
    <location>
        <begin position="111"/>
        <end position="121"/>
    </location>
</feature>
<feature type="compositionally biased region" description="Low complexity" evidence="1">
    <location>
        <begin position="1"/>
        <end position="16"/>
    </location>
</feature>
<accession>A0A165P774</accession>
<evidence type="ECO:0000313" key="2">
    <source>
        <dbReference type="EMBL" id="KZW01743.1"/>
    </source>
</evidence>
<dbReference type="Proteomes" id="UP000077266">
    <property type="component" value="Unassembled WGS sequence"/>
</dbReference>
<keyword evidence="3" id="KW-1185">Reference proteome</keyword>
<dbReference type="EMBL" id="KV425892">
    <property type="protein sequence ID" value="KZW01743.1"/>
    <property type="molecule type" value="Genomic_DNA"/>
</dbReference>
<protein>
    <submittedName>
        <fullName evidence="2">Uncharacterized protein</fullName>
    </submittedName>
</protein>
<organism evidence="2 3">
    <name type="scientific">Exidia glandulosa HHB12029</name>
    <dbReference type="NCBI Taxonomy" id="1314781"/>
    <lineage>
        <taxon>Eukaryota</taxon>
        <taxon>Fungi</taxon>
        <taxon>Dikarya</taxon>
        <taxon>Basidiomycota</taxon>
        <taxon>Agaricomycotina</taxon>
        <taxon>Agaricomycetes</taxon>
        <taxon>Auriculariales</taxon>
        <taxon>Exidiaceae</taxon>
        <taxon>Exidia</taxon>
    </lineage>
</organism>
<feature type="region of interest" description="Disordered" evidence="1">
    <location>
        <begin position="111"/>
        <end position="158"/>
    </location>
</feature>
<proteinExistence type="predicted"/>
<reference evidence="2 3" key="1">
    <citation type="journal article" date="2016" name="Mol. Biol. Evol.">
        <title>Comparative Genomics of Early-Diverging Mushroom-Forming Fungi Provides Insights into the Origins of Lignocellulose Decay Capabilities.</title>
        <authorList>
            <person name="Nagy L.G."/>
            <person name="Riley R."/>
            <person name="Tritt A."/>
            <person name="Adam C."/>
            <person name="Daum C."/>
            <person name="Floudas D."/>
            <person name="Sun H."/>
            <person name="Yadav J.S."/>
            <person name="Pangilinan J."/>
            <person name="Larsson K.H."/>
            <person name="Matsuura K."/>
            <person name="Barry K."/>
            <person name="Labutti K."/>
            <person name="Kuo R."/>
            <person name="Ohm R.A."/>
            <person name="Bhattacharya S.S."/>
            <person name="Shirouzu T."/>
            <person name="Yoshinaga Y."/>
            <person name="Martin F.M."/>
            <person name="Grigoriev I.V."/>
            <person name="Hibbett D.S."/>
        </authorList>
    </citation>
    <scope>NUCLEOTIDE SEQUENCE [LARGE SCALE GENOMIC DNA]</scope>
    <source>
        <strain evidence="2 3">HHB12029</strain>
    </source>
</reference>
<dbReference type="AlphaFoldDB" id="A0A165P774"/>
<feature type="region of interest" description="Disordered" evidence="1">
    <location>
        <begin position="45"/>
        <end position="92"/>
    </location>
</feature>
<sequence length="158" mass="17170">MSSTHHTPYTTSSSSPNPMAVDGMVPTARTFLFRDGFRSLKAVVPRPRSTHKAEDTMGRPARTPVDSPSSPFPNVFADSDTSSSPVAHRTPLNGHFLAGFADIDMERVSEGEERYTLREGPGRAPAAPAHGIRRSREASSSPSARPMYDLHLTQRAPI</sequence>
<name>A0A165P774_EXIGL</name>
<feature type="region of interest" description="Disordered" evidence="1">
    <location>
        <begin position="1"/>
        <end position="23"/>
    </location>
</feature>
<dbReference type="InParanoid" id="A0A165P774"/>